<keyword evidence="2" id="KW-1133">Transmembrane helix</keyword>
<evidence type="ECO:0000256" key="1">
    <source>
        <dbReference type="SAM" id="MobiDB-lite"/>
    </source>
</evidence>
<dbReference type="VEuPathDB" id="CryptoDB:ChTU502y2012_417g0015"/>
<feature type="transmembrane region" description="Helical" evidence="2">
    <location>
        <begin position="41"/>
        <end position="64"/>
    </location>
</feature>
<name>A0A0S4THE1_CRYHO</name>
<proteinExistence type="predicted"/>
<dbReference type="VEuPathDB" id="CryptoDB:GY17_00000464"/>
<reference evidence="4 5" key="1">
    <citation type="submission" date="2014-11" db="EMBL/GenBank/DDBJ databases">
        <title>Comparative genomic analysis of Cryptosporidium hominis reveals occurrence of genetic recombination in virulent subtypes.</title>
        <authorList>
            <person name="Guo Y."/>
            <person name="Tang K."/>
            <person name="Frace M."/>
            <person name="Li N."/>
            <person name="Roellig D.M."/>
            <person name="Sammons S."/>
            <person name="Knipe K."/>
            <person name="Rowe L."/>
            <person name="Feng Y."/>
            <person name="Xiao L."/>
        </authorList>
    </citation>
    <scope>NUCLEOTIDE SEQUENCE [LARGE SCALE GENOMIC DNA]</scope>
    <source>
        <strain evidence="4">30976</strain>
    </source>
</reference>
<keyword evidence="2" id="KW-0472">Membrane</keyword>
<dbReference type="OrthoDB" id="343451at2759"/>
<dbReference type="AlphaFoldDB" id="A0A0S4THE1"/>
<protein>
    <submittedName>
        <fullName evidence="3">Uncharacterized protein</fullName>
    </submittedName>
</protein>
<feature type="region of interest" description="Disordered" evidence="1">
    <location>
        <begin position="230"/>
        <end position="277"/>
    </location>
</feature>
<accession>A0A0S4THE1</accession>
<dbReference type="Proteomes" id="UP001429100">
    <property type="component" value="Unassembled WGS sequence"/>
</dbReference>
<feature type="compositionally biased region" description="Basic and acidic residues" evidence="1">
    <location>
        <begin position="230"/>
        <end position="253"/>
    </location>
</feature>
<reference evidence="4 5" key="3">
    <citation type="submission" date="2017-10" db="EMBL/GenBank/DDBJ databases">
        <title>Consistent, comparative and evidence-based genome annotation and re-annotation for the closely-related species, Cryptosporidium parvum, C. hominis and C. tyzzeri.</title>
        <authorList>
            <person name="Baptista R.P."/>
            <person name="Li Y."/>
            <person name="Sateriale A."/>
            <person name="Striepen B."/>
            <person name="Kissinger J.C."/>
        </authorList>
    </citation>
    <scope>NUCLEOTIDE SEQUENCE [LARGE SCALE GENOMIC DNA]</scope>
    <source>
        <strain evidence="4">30976</strain>
    </source>
</reference>
<evidence type="ECO:0000256" key="2">
    <source>
        <dbReference type="SAM" id="Phobius"/>
    </source>
</evidence>
<keyword evidence="5" id="KW-1185">Reference proteome</keyword>
<dbReference type="EMBL" id="JTAI01000007">
    <property type="protein sequence ID" value="PPS97688.1"/>
    <property type="molecule type" value="Genomic_DNA"/>
</dbReference>
<evidence type="ECO:0000313" key="5">
    <source>
        <dbReference type="Proteomes" id="UP001429100"/>
    </source>
</evidence>
<dbReference type="VEuPathDB" id="CryptoDB:CHUDEA6_4440"/>
<dbReference type="VEuPathDB" id="CryptoDB:Chro.60509"/>
<organism evidence="3">
    <name type="scientific">Cryptosporidium hominis</name>
    <dbReference type="NCBI Taxonomy" id="237895"/>
    <lineage>
        <taxon>Eukaryota</taxon>
        <taxon>Sar</taxon>
        <taxon>Alveolata</taxon>
        <taxon>Apicomplexa</taxon>
        <taxon>Conoidasida</taxon>
        <taxon>Coccidia</taxon>
        <taxon>Eucoccidiorida</taxon>
        <taxon>Eimeriorina</taxon>
        <taxon>Cryptosporidiidae</taxon>
        <taxon>Cryptosporidium</taxon>
    </lineage>
</organism>
<dbReference type="Proteomes" id="UP000199752">
    <property type="component" value="Chromosome 6"/>
</dbReference>
<evidence type="ECO:0000313" key="3">
    <source>
        <dbReference type="EMBL" id="CUV06870.1"/>
    </source>
</evidence>
<keyword evidence="2" id="KW-0812">Transmembrane</keyword>
<feature type="compositionally biased region" description="Polar residues" evidence="1">
    <location>
        <begin position="254"/>
        <end position="265"/>
    </location>
</feature>
<reference evidence="3" key="2">
    <citation type="submission" date="2015-08" db="EMBL/GenBank/DDBJ databases">
        <authorList>
            <person name="Babu N.S."/>
            <person name="Beckwith C.J."/>
            <person name="Beseler K.G."/>
            <person name="Brison A."/>
            <person name="Carone J.V."/>
            <person name="Caskin T.P."/>
            <person name="Diamond M."/>
            <person name="Durham M.E."/>
            <person name="Foxe J.M."/>
            <person name="Go M."/>
            <person name="Henderson B.A."/>
            <person name="Jones I.B."/>
            <person name="McGettigan J.A."/>
            <person name="Micheletti S.J."/>
            <person name="Nasrallah M.E."/>
            <person name="Ortiz D."/>
            <person name="Piller C.R."/>
            <person name="Privatt S.R."/>
            <person name="Schneider S.L."/>
            <person name="Sharp S."/>
            <person name="Smith T.C."/>
            <person name="Stanton J.D."/>
            <person name="Ullery H.E."/>
            <person name="Wilson R.J."/>
            <person name="Serrano M.G."/>
            <person name="Buck G."/>
            <person name="Lee V."/>
            <person name="Wang Y."/>
            <person name="Carvalho R."/>
            <person name="Voegtly L."/>
            <person name="Shi R."/>
            <person name="Duckworth R."/>
            <person name="Johnson A."/>
            <person name="Loviza R."/>
            <person name="Walstead R."/>
            <person name="Shah Z."/>
            <person name="Kiflezghi M."/>
            <person name="Wade K."/>
            <person name="Ball S.L."/>
            <person name="Bradley K.W."/>
            <person name="Asai D.J."/>
            <person name="Bowman C.A."/>
            <person name="Russell D.A."/>
            <person name="Pope W.H."/>
            <person name="Jacobs-Sera D."/>
            <person name="Hendrix R.W."/>
            <person name="Hatfull G.F."/>
        </authorList>
    </citation>
    <scope>NUCLEOTIDE SEQUENCE [LARGE SCALE GENOMIC DNA]</scope>
</reference>
<evidence type="ECO:0000313" key="4">
    <source>
        <dbReference type="EMBL" id="PPS97688.1"/>
    </source>
</evidence>
<dbReference type="EMBL" id="LN877952">
    <property type="protein sequence ID" value="CUV06870.1"/>
    <property type="molecule type" value="Genomic_DNA"/>
</dbReference>
<gene>
    <name evidence="3" type="ORF">CHUDEA6_4440</name>
    <name evidence="4" type="ORF">GY17_00000464</name>
</gene>
<sequence>MSEKNIIPFQEEETNNEKKLGVYEKQDLSERRKELWIISKSLGAITLVSAVMNLVLVGIMIFMVNSLIKGIISEHSRQIAIQKGMLSNFIERNSRIEKSVHNERMNFNDHWRKGAGILPLNMLYNAPLKSLENVDAIILEFDEPEQIESGNQEKKIKGKRHQHMYHVESITREVSVEEMEGGKPRKKEEAVLKFNLTNEGTLTVYKDKAILRDRLGNKVHELFFESENQNHEYQSKETEKLLRSDSKDEENEKQGQIQPNNRKLISSNSHKHSASHSLKTQSGYMAAVCKYGCGEMGVTYPYYYRPFFGYGFPLLGTEPYFQSGYGGNVETAMNNNMFNPESAGPRPPGVQATPQTSPFAMGENPYSYPYSSSPGGGYYYYYNFYPPPPPMQPEPFPYYEESYYNIPQNNTEEEEE</sequence>